<gene>
    <name evidence="7" type="ORF">H9977_03230</name>
</gene>
<evidence type="ECO:0000313" key="8">
    <source>
        <dbReference type="Proteomes" id="UP000886740"/>
    </source>
</evidence>
<name>A0A9D2BG53_9BACT</name>
<dbReference type="GO" id="GO:0006313">
    <property type="term" value="P:DNA transposition"/>
    <property type="evidence" value="ECO:0007669"/>
    <property type="project" value="InterPro"/>
</dbReference>
<dbReference type="PANTHER" id="PTHR33258">
    <property type="entry name" value="TRANSPOSASE INSL FOR INSERTION SEQUENCE ELEMENT IS186A-RELATED"/>
    <property type="match status" value="1"/>
</dbReference>
<evidence type="ECO:0000256" key="4">
    <source>
        <dbReference type="ARBA" id="ARBA00023172"/>
    </source>
</evidence>
<sequence length="389" mass="45212">MNKGKTIFAQIMSLINEYEFKKCVVRYKGDRHAIKFNCRDQFMVMSFAQFTDRAGLRDIETTLNLCGDLYRSGIKVMPRSTLAEANEKKDWRIYQDFAMTLVGEATALYKDEKLRIGLEEMIYAFDSSTIELCLKLCPWAEFHHGKGAFKMHTLLDLRGSIPTFVMLTPGKVNDAKVMDKIPVEAGTFYLMDKGYVAFEKLYKYFQQKGAYFVTRAKDNMSYEVIKSRPVNKDSGVLSDETIRLTGYYSTRKFPDTLRLVVYEDFESGKVYRFLTNNFVIEDPLTIAELYRERWQIELFFKWIKQHLHIKTFYGTSQNAVYTQIWIAVCDYLLLIITKKRYGLVPSLHSISNSIGQVLFQRTDIRDLFNQPTVPVSVPETGSVVQLTLW</sequence>
<evidence type="ECO:0000313" key="7">
    <source>
        <dbReference type="EMBL" id="HIX74039.1"/>
    </source>
</evidence>
<dbReference type="EMBL" id="DXEL01000027">
    <property type="protein sequence ID" value="HIX74039.1"/>
    <property type="molecule type" value="Genomic_DNA"/>
</dbReference>
<keyword evidence="4" id="KW-0233">DNA recombination</keyword>
<comment type="caution">
    <text evidence="7">The sequence shown here is derived from an EMBL/GenBank/DDBJ whole genome shotgun (WGS) entry which is preliminary data.</text>
</comment>
<dbReference type="InterPro" id="IPR025399">
    <property type="entry name" value="DUF4372"/>
</dbReference>
<dbReference type="InterPro" id="IPR012337">
    <property type="entry name" value="RNaseH-like_sf"/>
</dbReference>
<evidence type="ECO:0000256" key="2">
    <source>
        <dbReference type="ARBA" id="ARBA00022578"/>
    </source>
</evidence>
<dbReference type="GO" id="GO:0004803">
    <property type="term" value="F:transposase activity"/>
    <property type="evidence" value="ECO:0007669"/>
    <property type="project" value="InterPro"/>
</dbReference>
<protein>
    <submittedName>
        <fullName evidence="7">IS4 family transposase</fullName>
    </submittedName>
</protein>
<dbReference type="InterPro" id="IPR047952">
    <property type="entry name" value="Transpos_IS4"/>
</dbReference>
<feature type="domain" description="DUF4372" evidence="6">
    <location>
        <begin position="4"/>
        <end position="75"/>
    </location>
</feature>
<evidence type="ECO:0000259" key="6">
    <source>
        <dbReference type="Pfam" id="PF14294"/>
    </source>
</evidence>
<keyword evidence="3" id="KW-0238">DNA-binding</keyword>
<evidence type="ECO:0000256" key="3">
    <source>
        <dbReference type="ARBA" id="ARBA00023125"/>
    </source>
</evidence>
<keyword evidence="2" id="KW-0815">Transposition</keyword>
<dbReference type="GO" id="GO:0003677">
    <property type="term" value="F:DNA binding"/>
    <property type="evidence" value="ECO:0007669"/>
    <property type="project" value="UniProtKB-KW"/>
</dbReference>
<dbReference type="PANTHER" id="PTHR33258:SF1">
    <property type="entry name" value="TRANSPOSASE INSL FOR INSERTION SEQUENCE ELEMENT IS186A-RELATED"/>
    <property type="match status" value="1"/>
</dbReference>
<dbReference type="NCBIfam" id="NF033592">
    <property type="entry name" value="transpos_IS4_1"/>
    <property type="match status" value="1"/>
</dbReference>
<evidence type="ECO:0000259" key="5">
    <source>
        <dbReference type="Pfam" id="PF01609"/>
    </source>
</evidence>
<reference evidence="7" key="1">
    <citation type="journal article" date="2021" name="PeerJ">
        <title>Extensive microbial diversity within the chicken gut microbiome revealed by metagenomics and culture.</title>
        <authorList>
            <person name="Gilroy R."/>
            <person name="Ravi A."/>
            <person name="Getino M."/>
            <person name="Pursley I."/>
            <person name="Horton D.L."/>
            <person name="Alikhan N.F."/>
            <person name="Baker D."/>
            <person name="Gharbi K."/>
            <person name="Hall N."/>
            <person name="Watson M."/>
            <person name="Adriaenssens E.M."/>
            <person name="Foster-Nyarko E."/>
            <person name="Jarju S."/>
            <person name="Secka A."/>
            <person name="Antonio M."/>
            <person name="Oren A."/>
            <person name="Chaudhuri R.R."/>
            <person name="La Ragione R."/>
            <person name="Hildebrand F."/>
            <person name="Pallen M.J."/>
        </authorList>
    </citation>
    <scope>NUCLEOTIDE SEQUENCE</scope>
    <source>
        <strain evidence="7">ChiGjej6B6-14162</strain>
    </source>
</reference>
<dbReference type="SUPFAM" id="SSF53098">
    <property type="entry name" value="Ribonuclease H-like"/>
    <property type="match status" value="1"/>
</dbReference>
<reference evidence="7" key="2">
    <citation type="submission" date="2021-04" db="EMBL/GenBank/DDBJ databases">
        <authorList>
            <person name="Gilroy R."/>
        </authorList>
    </citation>
    <scope>NUCLEOTIDE SEQUENCE</scope>
    <source>
        <strain evidence="7">ChiGjej6B6-14162</strain>
    </source>
</reference>
<dbReference type="Proteomes" id="UP000886740">
    <property type="component" value="Unassembled WGS sequence"/>
</dbReference>
<organism evidence="7 8">
    <name type="scientific">Candidatus Parabacteroides intestinipullorum</name>
    <dbReference type="NCBI Taxonomy" id="2838723"/>
    <lineage>
        <taxon>Bacteria</taxon>
        <taxon>Pseudomonadati</taxon>
        <taxon>Bacteroidota</taxon>
        <taxon>Bacteroidia</taxon>
        <taxon>Bacteroidales</taxon>
        <taxon>Tannerellaceae</taxon>
        <taxon>Parabacteroides</taxon>
    </lineage>
</organism>
<comment type="similarity">
    <text evidence="1">Belongs to the transposase 11 family.</text>
</comment>
<dbReference type="InterPro" id="IPR002559">
    <property type="entry name" value="Transposase_11"/>
</dbReference>
<dbReference type="Gene3D" id="3.90.350.10">
    <property type="entry name" value="Transposase Inhibitor Protein From Tn5, Chain A, domain 1"/>
    <property type="match status" value="1"/>
</dbReference>
<proteinExistence type="inferred from homology"/>
<dbReference type="Pfam" id="PF01609">
    <property type="entry name" value="DDE_Tnp_1"/>
    <property type="match status" value="1"/>
</dbReference>
<feature type="domain" description="Transposase IS4-like" evidence="5">
    <location>
        <begin position="120"/>
        <end position="332"/>
    </location>
</feature>
<accession>A0A9D2BG53</accession>
<evidence type="ECO:0000256" key="1">
    <source>
        <dbReference type="ARBA" id="ARBA00010075"/>
    </source>
</evidence>
<dbReference type="Pfam" id="PF14294">
    <property type="entry name" value="DUF4372"/>
    <property type="match status" value="1"/>
</dbReference>
<dbReference type="AlphaFoldDB" id="A0A9D2BG53"/>